<evidence type="ECO:0000256" key="2">
    <source>
        <dbReference type="ARBA" id="ARBA00022679"/>
    </source>
</evidence>
<keyword evidence="4" id="KW-0865">Zymogen</keyword>
<dbReference type="EMBL" id="JBHLVX010000001">
    <property type="protein sequence ID" value="MFC0266458.1"/>
    <property type="molecule type" value="Genomic_DNA"/>
</dbReference>
<evidence type="ECO:0000256" key="4">
    <source>
        <dbReference type="ARBA" id="ARBA00023145"/>
    </source>
</evidence>
<proteinExistence type="inferred from homology"/>
<comment type="caution">
    <text evidence="5">The sequence shown here is derived from an EMBL/GenBank/DDBJ whole genome shotgun (WGS) entry which is preliminary data.</text>
</comment>
<evidence type="ECO:0000313" key="5">
    <source>
        <dbReference type="EMBL" id="MFC0266458.1"/>
    </source>
</evidence>
<keyword evidence="3" id="KW-0378">Hydrolase</keyword>
<dbReference type="PANTHER" id="PTHR43199:SF1">
    <property type="entry name" value="GLUTATHIONE HYDROLASE PROENZYME"/>
    <property type="match status" value="1"/>
</dbReference>
<dbReference type="RefSeq" id="WP_019950830.1">
    <property type="nucleotide sequence ID" value="NZ_JBHLVX010000001.1"/>
</dbReference>
<dbReference type="PANTHER" id="PTHR43199">
    <property type="entry name" value="GLUTATHIONE HYDROLASE"/>
    <property type="match status" value="1"/>
</dbReference>
<evidence type="ECO:0000313" key="6">
    <source>
        <dbReference type="Proteomes" id="UP001589814"/>
    </source>
</evidence>
<comment type="similarity">
    <text evidence="1">Belongs to the gamma-glutamyltransferase family.</text>
</comment>
<dbReference type="Gene3D" id="3.60.20.40">
    <property type="match status" value="1"/>
</dbReference>
<accession>A0ABV6FYW9</accession>
<dbReference type="PRINTS" id="PR01210">
    <property type="entry name" value="GGTRANSPTASE"/>
</dbReference>
<gene>
    <name evidence="5" type="ORF">ACFFHW_00340</name>
</gene>
<name>A0ABV6FYW9_9GAMM</name>
<evidence type="ECO:0000256" key="3">
    <source>
        <dbReference type="ARBA" id="ARBA00022801"/>
    </source>
</evidence>
<dbReference type="InterPro" id="IPR043137">
    <property type="entry name" value="GGT_ssub_C"/>
</dbReference>
<dbReference type="Proteomes" id="UP001589814">
    <property type="component" value="Unassembled WGS sequence"/>
</dbReference>
<keyword evidence="2" id="KW-0808">Transferase</keyword>
<dbReference type="Pfam" id="PF01019">
    <property type="entry name" value="G_glu_transpept"/>
    <property type="match status" value="2"/>
</dbReference>
<keyword evidence="6" id="KW-1185">Reference proteome</keyword>
<dbReference type="SUPFAM" id="SSF56235">
    <property type="entry name" value="N-terminal nucleophile aminohydrolases (Ntn hydrolases)"/>
    <property type="match status" value="1"/>
</dbReference>
<protein>
    <submittedName>
        <fullName evidence="5">Gamma-glutamyltransferase family protein</fullName>
    </submittedName>
</protein>
<dbReference type="InterPro" id="IPR051792">
    <property type="entry name" value="GGT_bact"/>
</dbReference>
<reference evidence="5 6" key="1">
    <citation type="submission" date="2024-09" db="EMBL/GenBank/DDBJ databases">
        <authorList>
            <person name="Sun Q."/>
            <person name="Mori K."/>
        </authorList>
    </citation>
    <scope>NUCLEOTIDE SEQUENCE [LARGE SCALE GENOMIC DNA]</scope>
    <source>
        <strain evidence="5 6">CCM 7415</strain>
    </source>
</reference>
<evidence type="ECO:0000256" key="1">
    <source>
        <dbReference type="ARBA" id="ARBA00009381"/>
    </source>
</evidence>
<organism evidence="5 6">
    <name type="scientific">Kushneria aurantia</name>
    <dbReference type="NCBI Taxonomy" id="504092"/>
    <lineage>
        <taxon>Bacteria</taxon>
        <taxon>Pseudomonadati</taxon>
        <taxon>Pseudomonadota</taxon>
        <taxon>Gammaproteobacteria</taxon>
        <taxon>Oceanospirillales</taxon>
        <taxon>Halomonadaceae</taxon>
        <taxon>Kushneria</taxon>
    </lineage>
</organism>
<dbReference type="InterPro" id="IPR029055">
    <property type="entry name" value="Ntn_hydrolases_N"/>
</dbReference>
<sequence>MSSSLADTEQWQRRTIPVRSADGAVAAQHRVAARAGAAMLHQGGNAVDAAVACGWALAAVEPWMSGPGGSGFMVVWLAAEQRAVALDFQGVLASTLDPADYPLDPDLPDTPMGFPAVADRANTEGYPSMTLPGSVAGLEHARQRFGRLSRAQVMAPAIELAERGHPVDWFTSLQIGLAARVLARDPVSRDIYLPGGHPALPESRLHIPGLAASLKEIAATGSEGFYRGALAERMVDDLQRGGSRLSVEDFAAYRVREFDAMRAEHRGFTLYTPGEISGGERQRDMLAHSRRSMPQPPERPDAGSWLSYAAALEHCWRQHKIRRGVVTEQGGCTSSLSAADRDGNMVALTHTLLNRFGSGVTLPGSGILMNDGVSYFDPRPGYPTSMAGGQRINSSNMCPTIGIYDTSARFALGASGGDLIMPAVTQLVALMTDFGMSLEEAMHHPRLDASDRGSLRVDPRLAPQVLAQLGKHYVLEPAQQLVFPRLYACPGGVARNSSGEYEALCDPAQPVGGGAIPAPFTAVDSDRPRQGARP</sequence>